<evidence type="ECO:0000259" key="7">
    <source>
        <dbReference type="PROSITE" id="PS50109"/>
    </source>
</evidence>
<evidence type="ECO:0000256" key="3">
    <source>
        <dbReference type="ARBA" id="ARBA00022553"/>
    </source>
</evidence>
<dbReference type="SUPFAM" id="SSF55785">
    <property type="entry name" value="PYP-like sensor domain (PAS domain)"/>
    <property type="match status" value="1"/>
</dbReference>
<dbReference type="CDD" id="cd00082">
    <property type="entry name" value="HisKA"/>
    <property type="match status" value="1"/>
</dbReference>
<dbReference type="InterPro" id="IPR003661">
    <property type="entry name" value="HisK_dim/P_dom"/>
</dbReference>
<dbReference type="Proteomes" id="UP001413721">
    <property type="component" value="Unassembled WGS sequence"/>
</dbReference>
<dbReference type="InterPro" id="IPR004358">
    <property type="entry name" value="Sig_transdc_His_kin-like_C"/>
</dbReference>
<dbReference type="RefSeq" id="WP_345938482.1">
    <property type="nucleotide sequence ID" value="NZ_JBBKTW010000011.1"/>
</dbReference>
<evidence type="ECO:0000256" key="5">
    <source>
        <dbReference type="ARBA" id="ARBA00022777"/>
    </source>
</evidence>
<dbReference type="SMART" id="SM00388">
    <property type="entry name" value="HisKA"/>
    <property type="match status" value="1"/>
</dbReference>
<dbReference type="PRINTS" id="PR00344">
    <property type="entry name" value="BCTRLSENSOR"/>
</dbReference>
<dbReference type="SUPFAM" id="SSF52172">
    <property type="entry name" value="CheY-like"/>
    <property type="match status" value="1"/>
</dbReference>
<evidence type="ECO:0000256" key="2">
    <source>
        <dbReference type="ARBA" id="ARBA00012438"/>
    </source>
</evidence>
<comment type="catalytic activity">
    <reaction evidence="1">
        <text>ATP + protein L-histidine = ADP + protein N-phospho-L-histidine.</text>
        <dbReference type="EC" id="2.7.13.3"/>
    </reaction>
</comment>
<dbReference type="Gene3D" id="3.30.450.20">
    <property type="entry name" value="PAS domain"/>
    <property type="match status" value="1"/>
</dbReference>
<evidence type="ECO:0000256" key="6">
    <source>
        <dbReference type="PROSITE-ProRule" id="PRU00169"/>
    </source>
</evidence>
<sequence>MPPAAMPNPVPSDDRLANDPLVDAIESASEAFVIWDADDRLLFCNDHYRNFFAEPDRVRRGVPFDDLVEMNIVYTSIAEISLLPSGWDPDRYRTLRKACHAGAADTFIQLRDGRWLQSRERRTRAGGIVGIYSDITERMQTEMALAAAKRAADDANLAKSRFLAAASHDLRQPLHAVGILMSALQARLTTDRQTAIAAQIGDCLDTVTGLFDALLDISKLDAGVVAPAMTALPLAPVLRSLRREFGPLAQRKGLRLTVLDSRATARSDPAMLGRILRNLVSNAVKYTSAGRVLVGVRHTRHGLRIDVLDTGPGFDPAEAQAVFREFHRLDGAGSEQGIGLGLAIADRLARLLDHRLSVDTRPGHGTRFSLTLPRADAGITAATPPPPEHQPPRGLAGARLLMIDDDPDIRAAAAVLFDAWGCDTALAAGPDDLDAALARLDGPPDAVILDYFLKDGWTGARLAPLLTARLGHAVPMLMVTGETTPDLLREAQRLGFPVLHKPLHPMRLGAALRQMVGRGRSGRPEGTP</sequence>
<evidence type="ECO:0000256" key="1">
    <source>
        <dbReference type="ARBA" id="ARBA00000085"/>
    </source>
</evidence>
<feature type="domain" description="Histidine kinase" evidence="7">
    <location>
        <begin position="165"/>
        <end position="376"/>
    </location>
</feature>
<dbReference type="PANTHER" id="PTHR43047">
    <property type="entry name" value="TWO-COMPONENT HISTIDINE PROTEIN KINASE"/>
    <property type="match status" value="1"/>
</dbReference>
<proteinExistence type="predicted"/>
<dbReference type="EC" id="2.7.13.3" evidence="2"/>
<keyword evidence="10" id="KW-1185">Reference proteome</keyword>
<dbReference type="SUPFAM" id="SSF47384">
    <property type="entry name" value="Homodimeric domain of signal transducing histidine kinase"/>
    <property type="match status" value="1"/>
</dbReference>
<reference evidence="9 10" key="1">
    <citation type="submission" date="2024-03" db="EMBL/GenBank/DDBJ databases">
        <title>High-quality draft genome sequencing of Tistrella sp. BH-R2-4.</title>
        <authorList>
            <person name="Dong C."/>
        </authorList>
    </citation>
    <scope>NUCLEOTIDE SEQUENCE [LARGE SCALE GENOMIC DNA]</scope>
    <source>
        <strain evidence="9 10">BH-R2-4</strain>
    </source>
</reference>
<name>A0ABU9YS39_9PROT</name>
<keyword evidence="9" id="KW-0067">ATP-binding</keyword>
<dbReference type="InterPro" id="IPR036890">
    <property type="entry name" value="HATPase_C_sf"/>
</dbReference>
<dbReference type="Gene3D" id="1.10.287.130">
    <property type="match status" value="1"/>
</dbReference>
<dbReference type="InterPro" id="IPR001789">
    <property type="entry name" value="Sig_transdc_resp-reg_receiver"/>
</dbReference>
<keyword evidence="9" id="KW-0547">Nucleotide-binding</keyword>
<dbReference type="PROSITE" id="PS50109">
    <property type="entry name" value="HIS_KIN"/>
    <property type="match status" value="1"/>
</dbReference>
<feature type="modified residue" description="4-aspartylphosphate" evidence="6">
    <location>
        <position position="450"/>
    </location>
</feature>
<dbReference type="PANTHER" id="PTHR43047:SF9">
    <property type="entry name" value="HISTIDINE KINASE"/>
    <property type="match status" value="1"/>
</dbReference>
<dbReference type="SUPFAM" id="SSF55874">
    <property type="entry name" value="ATPase domain of HSP90 chaperone/DNA topoisomerase II/histidine kinase"/>
    <property type="match status" value="1"/>
</dbReference>
<gene>
    <name evidence="9" type="ORF">WG926_24330</name>
</gene>
<dbReference type="InterPro" id="IPR005467">
    <property type="entry name" value="His_kinase_dom"/>
</dbReference>
<keyword evidence="3 6" id="KW-0597">Phosphoprotein</keyword>
<dbReference type="InterPro" id="IPR003594">
    <property type="entry name" value="HATPase_dom"/>
</dbReference>
<evidence type="ECO:0000256" key="4">
    <source>
        <dbReference type="ARBA" id="ARBA00022679"/>
    </source>
</evidence>
<dbReference type="Pfam" id="PF12860">
    <property type="entry name" value="PAS_7"/>
    <property type="match status" value="1"/>
</dbReference>
<dbReference type="CDD" id="cd00075">
    <property type="entry name" value="HATPase"/>
    <property type="match status" value="1"/>
</dbReference>
<dbReference type="Pfam" id="PF00512">
    <property type="entry name" value="HisKA"/>
    <property type="match status" value="1"/>
</dbReference>
<dbReference type="GO" id="GO:0005524">
    <property type="term" value="F:ATP binding"/>
    <property type="evidence" value="ECO:0007669"/>
    <property type="project" value="UniProtKB-KW"/>
</dbReference>
<protein>
    <recommendedName>
        <fullName evidence="2">histidine kinase</fullName>
        <ecNumber evidence="2">2.7.13.3</ecNumber>
    </recommendedName>
</protein>
<comment type="caution">
    <text evidence="9">The sequence shown here is derived from an EMBL/GenBank/DDBJ whole genome shotgun (WGS) entry which is preliminary data.</text>
</comment>
<accession>A0ABU9YS39</accession>
<organism evidence="9 10">
    <name type="scientific">Tistrella arctica</name>
    <dbReference type="NCBI Taxonomy" id="3133430"/>
    <lineage>
        <taxon>Bacteria</taxon>
        <taxon>Pseudomonadati</taxon>
        <taxon>Pseudomonadota</taxon>
        <taxon>Alphaproteobacteria</taxon>
        <taxon>Geminicoccales</taxon>
        <taxon>Geminicoccaceae</taxon>
        <taxon>Tistrella</taxon>
    </lineage>
</organism>
<evidence type="ECO:0000313" key="10">
    <source>
        <dbReference type="Proteomes" id="UP001413721"/>
    </source>
</evidence>
<dbReference type="Pfam" id="PF00072">
    <property type="entry name" value="Response_reg"/>
    <property type="match status" value="1"/>
</dbReference>
<dbReference type="Gene3D" id="3.30.565.10">
    <property type="entry name" value="Histidine kinase-like ATPase, C-terminal domain"/>
    <property type="match status" value="1"/>
</dbReference>
<evidence type="ECO:0000313" key="9">
    <source>
        <dbReference type="EMBL" id="MEN2991461.1"/>
    </source>
</evidence>
<keyword evidence="4" id="KW-0808">Transferase</keyword>
<dbReference type="CDD" id="cd00156">
    <property type="entry name" value="REC"/>
    <property type="match status" value="1"/>
</dbReference>
<dbReference type="EMBL" id="JBBKTW010000011">
    <property type="protein sequence ID" value="MEN2991461.1"/>
    <property type="molecule type" value="Genomic_DNA"/>
</dbReference>
<dbReference type="SMART" id="SM00387">
    <property type="entry name" value="HATPase_c"/>
    <property type="match status" value="1"/>
</dbReference>
<dbReference type="InterPro" id="IPR036097">
    <property type="entry name" value="HisK_dim/P_sf"/>
</dbReference>
<dbReference type="Gene3D" id="3.40.50.2300">
    <property type="match status" value="1"/>
</dbReference>
<feature type="domain" description="Response regulatory" evidence="8">
    <location>
        <begin position="399"/>
        <end position="516"/>
    </location>
</feature>
<evidence type="ECO:0000259" key="8">
    <source>
        <dbReference type="PROSITE" id="PS50110"/>
    </source>
</evidence>
<dbReference type="InterPro" id="IPR011006">
    <property type="entry name" value="CheY-like_superfamily"/>
</dbReference>
<dbReference type="InterPro" id="IPR035965">
    <property type="entry name" value="PAS-like_dom_sf"/>
</dbReference>
<dbReference type="Pfam" id="PF02518">
    <property type="entry name" value="HATPase_c"/>
    <property type="match status" value="1"/>
</dbReference>
<dbReference type="PROSITE" id="PS50110">
    <property type="entry name" value="RESPONSE_REGULATORY"/>
    <property type="match status" value="1"/>
</dbReference>
<dbReference type="SMART" id="SM00448">
    <property type="entry name" value="REC"/>
    <property type="match status" value="1"/>
</dbReference>
<keyword evidence="5" id="KW-0418">Kinase</keyword>